<dbReference type="Gene3D" id="3.50.50.100">
    <property type="match status" value="1"/>
</dbReference>
<dbReference type="PANTHER" id="PTHR43706:SF47">
    <property type="entry name" value="EXTERNAL NADH-UBIQUINONE OXIDOREDUCTASE 1, MITOCHONDRIAL-RELATED"/>
    <property type="match status" value="1"/>
</dbReference>
<dbReference type="InterPro" id="IPR036188">
    <property type="entry name" value="FAD/NAD-bd_sf"/>
</dbReference>
<dbReference type="PRINTS" id="PR00368">
    <property type="entry name" value="FADPNR"/>
</dbReference>
<keyword evidence="3" id="KW-0285">Flavoprotein</keyword>
<accession>A0A2W5SPN9</accession>
<dbReference type="AlphaFoldDB" id="A0A2W5SPN9"/>
<organism evidence="11 12">
    <name type="scientific">Corynebacterium kroppenstedtii</name>
    <dbReference type="NCBI Taxonomy" id="161879"/>
    <lineage>
        <taxon>Bacteria</taxon>
        <taxon>Bacillati</taxon>
        <taxon>Actinomycetota</taxon>
        <taxon>Actinomycetes</taxon>
        <taxon>Mycobacteriales</taxon>
        <taxon>Corynebacteriaceae</taxon>
        <taxon>Corynebacterium</taxon>
    </lineage>
</organism>
<evidence type="ECO:0000256" key="5">
    <source>
        <dbReference type="ARBA" id="ARBA00023002"/>
    </source>
</evidence>
<evidence type="ECO:0000313" key="12">
    <source>
        <dbReference type="Proteomes" id="UP000249432"/>
    </source>
</evidence>
<evidence type="ECO:0000256" key="6">
    <source>
        <dbReference type="ARBA" id="ARBA00023027"/>
    </source>
</evidence>
<dbReference type="EC" id="1.6.5.9" evidence="2"/>
<feature type="transmembrane region" description="Helical" evidence="9">
    <location>
        <begin position="391"/>
        <end position="411"/>
    </location>
</feature>
<feature type="compositionally biased region" description="Basic and acidic residues" evidence="8">
    <location>
        <begin position="453"/>
        <end position="464"/>
    </location>
</feature>
<evidence type="ECO:0000256" key="2">
    <source>
        <dbReference type="ARBA" id="ARBA00012637"/>
    </source>
</evidence>
<evidence type="ECO:0000256" key="9">
    <source>
        <dbReference type="SAM" id="Phobius"/>
    </source>
</evidence>
<comment type="caution">
    <text evidence="11">The sequence shown here is derived from an EMBL/GenBank/DDBJ whole genome shotgun (WGS) entry which is preliminary data.</text>
</comment>
<evidence type="ECO:0000259" key="10">
    <source>
        <dbReference type="Pfam" id="PF07992"/>
    </source>
</evidence>
<comment type="similarity">
    <text evidence="1">Belongs to the NADH dehydrogenase family.</text>
</comment>
<comment type="catalytic activity">
    <reaction evidence="7">
        <text>a quinone + NADH + H(+) = a quinol + NAD(+)</text>
        <dbReference type="Rhea" id="RHEA:46160"/>
        <dbReference type="ChEBI" id="CHEBI:15378"/>
        <dbReference type="ChEBI" id="CHEBI:24646"/>
        <dbReference type="ChEBI" id="CHEBI:57540"/>
        <dbReference type="ChEBI" id="CHEBI:57945"/>
        <dbReference type="ChEBI" id="CHEBI:132124"/>
        <dbReference type="EC" id="1.6.5.9"/>
    </reaction>
</comment>
<evidence type="ECO:0000256" key="3">
    <source>
        <dbReference type="ARBA" id="ARBA00022630"/>
    </source>
</evidence>
<dbReference type="PRINTS" id="PR00411">
    <property type="entry name" value="PNDRDTASEI"/>
</dbReference>
<keyword evidence="9" id="KW-0812">Transmembrane</keyword>
<dbReference type="RefSeq" id="WP_303734984.1">
    <property type="nucleotide sequence ID" value="NZ_CAKZHK010000002.1"/>
</dbReference>
<dbReference type="InterPro" id="IPR023753">
    <property type="entry name" value="FAD/NAD-binding_dom"/>
</dbReference>
<evidence type="ECO:0000313" key="11">
    <source>
        <dbReference type="EMBL" id="PZR04580.1"/>
    </source>
</evidence>
<gene>
    <name evidence="11" type="ORF">DI525_06715</name>
</gene>
<dbReference type="Pfam" id="PF07992">
    <property type="entry name" value="Pyr_redox_2"/>
    <property type="match status" value="1"/>
</dbReference>
<name>A0A2W5SPN9_9CORY</name>
<reference evidence="11 12" key="1">
    <citation type="submission" date="2017-08" db="EMBL/GenBank/DDBJ databases">
        <title>Infants hospitalized years apart are colonized by the same room-sourced microbial strains.</title>
        <authorList>
            <person name="Brooks B."/>
            <person name="Olm M.R."/>
            <person name="Firek B.A."/>
            <person name="Baker R."/>
            <person name="Thomas B.C."/>
            <person name="Morowitz M.J."/>
            <person name="Banfield J.F."/>
        </authorList>
    </citation>
    <scope>NUCLEOTIDE SEQUENCE [LARGE SCALE GENOMIC DNA]</scope>
    <source>
        <strain evidence="11">S2_003_000_R1_3</strain>
    </source>
</reference>
<proteinExistence type="inferred from homology"/>
<dbReference type="Proteomes" id="UP000249432">
    <property type="component" value="Unassembled WGS sequence"/>
</dbReference>
<dbReference type="GO" id="GO:0050136">
    <property type="term" value="F:NADH dehydrogenase (quinone) (non-electrogenic) activity"/>
    <property type="evidence" value="ECO:0007669"/>
    <property type="project" value="UniProtKB-EC"/>
</dbReference>
<dbReference type="EMBL" id="QFRA01000015">
    <property type="protein sequence ID" value="PZR04580.1"/>
    <property type="molecule type" value="Genomic_DNA"/>
</dbReference>
<evidence type="ECO:0000256" key="1">
    <source>
        <dbReference type="ARBA" id="ARBA00005272"/>
    </source>
</evidence>
<keyword evidence="5" id="KW-0560">Oxidoreductase</keyword>
<feature type="domain" description="FAD/NAD(P)-binding" evidence="10">
    <location>
        <begin position="19"/>
        <end position="344"/>
    </location>
</feature>
<dbReference type="PANTHER" id="PTHR43706">
    <property type="entry name" value="NADH DEHYDROGENASE"/>
    <property type="match status" value="1"/>
</dbReference>
<protein>
    <recommendedName>
        <fullName evidence="2">NADH:ubiquinone reductase (non-electrogenic)</fullName>
        <ecNumber evidence="2">1.6.5.9</ecNumber>
    </recommendedName>
</protein>
<keyword evidence="4" id="KW-0274">FAD</keyword>
<sequence length="478" mass="52060">MTSEKTNHNAPASHDSQHRVVIIGAGFGGIFAAKRLANENVDVTIIDRNNTHVFQPLLYQVATGILSPGEIASSIRQIFHADPNIHVARGEVQNVDTAAKTVTASQDGHELVFPYDSLIVAAGAGQSYFGNDQFAKYAPGMKSIDDALEIRSRIISAFERAEMTTDQRERDRLLTFAIVGAGPTGVELAGQVAEMANRTLTGEYSNFDPADARIILLDGAPQVLPPFGKRLGRKAANQLRRMGVEIILGSIVTDVNKRGLTYKNLESGEETTIEVSCKIWSAGVAASPLGAIIAKQSGVEVDRAGRVPVNADLTVGNHRDVFVVGDMMSLNKLPGVAQVAIQGGKYAAEQIAQEARGRSYEERPDFEYFDKGSMATVSRFQAVVKLDKVEFAGFFGWVTWLLVHLAFIVGFRNRLVSMVSWGLNSISPKRWHLDTTQQQLYARNGLDKLAVESPKAAEVRETRKLGTPNPAAKWKTAE</sequence>
<evidence type="ECO:0000256" key="4">
    <source>
        <dbReference type="ARBA" id="ARBA00022827"/>
    </source>
</evidence>
<keyword evidence="6" id="KW-0520">NAD</keyword>
<keyword evidence="9" id="KW-0472">Membrane</keyword>
<dbReference type="InterPro" id="IPR045024">
    <property type="entry name" value="NDH-2"/>
</dbReference>
<evidence type="ECO:0000256" key="7">
    <source>
        <dbReference type="ARBA" id="ARBA00047599"/>
    </source>
</evidence>
<dbReference type="SUPFAM" id="SSF51905">
    <property type="entry name" value="FAD/NAD(P)-binding domain"/>
    <property type="match status" value="1"/>
</dbReference>
<feature type="region of interest" description="Disordered" evidence="8">
    <location>
        <begin position="453"/>
        <end position="478"/>
    </location>
</feature>
<keyword evidence="9" id="KW-1133">Transmembrane helix</keyword>
<evidence type="ECO:0000256" key="8">
    <source>
        <dbReference type="SAM" id="MobiDB-lite"/>
    </source>
</evidence>